<dbReference type="PROSITE" id="PS51737">
    <property type="entry name" value="RECOMBINASE_DNA_BIND"/>
    <property type="match status" value="1"/>
</dbReference>
<feature type="coiled-coil region" evidence="1">
    <location>
        <begin position="390"/>
        <end position="433"/>
    </location>
</feature>
<dbReference type="RefSeq" id="WP_076605394.1">
    <property type="nucleotide sequence ID" value="NZ_LN829118.1"/>
</dbReference>
<dbReference type="InterPro" id="IPR036162">
    <property type="entry name" value="Resolvase-like_N_sf"/>
</dbReference>
<dbReference type="KEGG" id="fiy:BN1229_v1_1988"/>
<dbReference type="InterPro" id="IPR006119">
    <property type="entry name" value="Resolv_N"/>
</dbReference>
<dbReference type="InterPro" id="IPR011109">
    <property type="entry name" value="DNA_bind_recombinase_dom"/>
</dbReference>
<dbReference type="KEGG" id="fil:BN1229_v1_1984"/>
<keyword evidence="5" id="KW-1185">Reference proteome</keyword>
<evidence type="ECO:0000259" key="2">
    <source>
        <dbReference type="PROSITE" id="PS51736"/>
    </source>
</evidence>
<dbReference type="Gene3D" id="3.90.1750.20">
    <property type="entry name" value="Putative Large Serine Recombinase, Chain B, Domain 2"/>
    <property type="match status" value="1"/>
</dbReference>
<dbReference type="PROSITE" id="PS51736">
    <property type="entry name" value="RECOMBINASES_3"/>
    <property type="match status" value="1"/>
</dbReference>
<dbReference type="Pfam" id="PF00239">
    <property type="entry name" value="Resolvase"/>
    <property type="match status" value="1"/>
</dbReference>
<dbReference type="EMBL" id="LN829119">
    <property type="protein sequence ID" value="CPR19062.1"/>
    <property type="molecule type" value="Genomic_DNA"/>
</dbReference>
<dbReference type="InterPro" id="IPR050639">
    <property type="entry name" value="SSR_resolvase"/>
</dbReference>
<proteinExistence type="predicted"/>
<evidence type="ECO:0000313" key="4">
    <source>
        <dbReference type="EMBL" id="CPR19062.1"/>
    </source>
</evidence>
<name>A0A0D6JFZ7_9HYPH</name>
<dbReference type="GO" id="GO:0000150">
    <property type="term" value="F:DNA strand exchange activity"/>
    <property type="evidence" value="ECO:0007669"/>
    <property type="project" value="InterPro"/>
</dbReference>
<protein>
    <submittedName>
        <fullName evidence="4">Resolvase domain</fullName>
    </submittedName>
</protein>
<dbReference type="SMART" id="SM00857">
    <property type="entry name" value="Resolvase"/>
    <property type="match status" value="1"/>
</dbReference>
<dbReference type="CDD" id="cd00338">
    <property type="entry name" value="Ser_Recombinase"/>
    <property type="match status" value="1"/>
</dbReference>
<dbReference type="SUPFAM" id="SSF53041">
    <property type="entry name" value="Resolvase-like"/>
    <property type="match status" value="1"/>
</dbReference>
<feature type="domain" description="Resolvase/invertase-type recombinase catalytic" evidence="2">
    <location>
        <begin position="13"/>
        <end position="162"/>
    </location>
</feature>
<dbReference type="Gene3D" id="3.40.50.1390">
    <property type="entry name" value="Resolvase, N-terminal catalytic domain"/>
    <property type="match status" value="1"/>
</dbReference>
<dbReference type="PANTHER" id="PTHR30461:SF23">
    <property type="entry name" value="DNA RECOMBINASE-RELATED"/>
    <property type="match status" value="1"/>
</dbReference>
<dbReference type="InterPro" id="IPR038109">
    <property type="entry name" value="DNA_bind_recomb_sf"/>
</dbReference>
<evidence type="ECO:0000256" key="1">
    <source>
        <dbReference type="SAM" id="Coils"/>
    </source>
</evidence>
<dbReference type="GO" id="GO:0003677">
    <property type="term" value="F:DNA binding"/>
    <property type="evidence" value="ECO:0007669"/>
    <property type="project" value="InterPro"/>
</dbReference>
<evidence type="ECO:0000259" key="3">
    <source>
        <dbReference type="PROSITE" id="PS51737"/>
    </source>
</evidence>
<feature type="domain" description="Recombinase" evidence="3">
    <location>
        <begin position="169"/>
        <end position="284"/>
    </location>
</feature>
<accession>A0A0D6JFZ7</accession>
<gene>
    <name evidence="4" type="ORF">YBN1229_v1_1988</name>
</gene>
<sequence length="523" mass="59556">MTAATPLPSTGPKAVIYCRVSDPKQVTRGSGLGSQETRCREYAGYRRYEVVKVFADEGVSGGLIDRPGMQAMLRFLRKNKRHHSHIVIIDDISRLARDLMAHIQLRAAIGEAGGKLESPSIEFGEDSDSRLVENMLASVSQHQRQKNAEQTKNRMRARAQSGYYVFIPPLGYRYDRVSGHGKMLVPDEPAASVIRDIFERFADGRLESQAEVARYLERFPDFPLWHKGRIYLQRIREVFERPIYAGYIDIPLWGIVLQKGRHEPLVSFETFQKVQERLSGPPKAPVRKSTTEDFLLRGFTTCGECGHPMTAAFSKGRNAHYGYYFCQQKGCSAFRKNIRKEDVEKAFDHLVARLRPDPKAFVLMRELLRRAFDDRQATMTAQTTGARAERAKIERQMERVMERLIETDDAALMSAFEAQLRKLQERKLILSEKLKSGTAEKSSFDETYRTALSFLANPRELWDSDDPADRNLFLKLVFTDKLPYHRNGGYRTAPTACIFKAIEGSNDNMFGMVPRAGIEPATP</sequence>
<organism evidence="4 5">
    <name type="scientific">Candidatus Filomicrobium marinum</name>
    <dbReference type="NCBI Taxonomy" id="1608628"/>
    <lineage>
        <taxon>Bacteria</taxon>
        <taxon>Pseudomonadati</taxon>
        <taxon>Pseudomonadota</taxon>
        <taxon>Alphaproteobacteria</taxon>
        <taxon>Hyphomicrobiales</taxon>
        <taxon>Hyphomicrobiaceae</taxon>
        <taxon>Filomicrobium</taxon>
    </lineage>
</organism>
<evidence type="ECO:0000313" key="5">
    <source>
        <dbReference type="Proteomes" id="UP000033187"/>
    </source>
</evidence>
<reference evidence="5" key="1">
    <citation type="submission" date="2015-02" db="EMBL/GenBank/DDBJ databases">
        <authorList>
            <person name="Chooi Y.-H."/>
        </authorList>
    </citation>
    <scope>NUCLEOTIDE SEQUENCE [LARGE SCALE GENOMIC DNA]</scope>
    <source>
        <strain evidence="5">strain Y</strain>
    </source>
</reference>
<dbReference type="AlphaFoldDB" id="A0A0D6JFZ7"/>
<dbReference type="OrthoDB" id="9791494at2"/>
<dbReference type="Proteomes" id="UP000033187">
    <property type="component" value="Chromosome 1"/>
</dbReference>
<keyword evidence="1" id="KW-0175">Coiled coil</keyword>
<dbReference type="PANTHER" id="PTHR30461">
    <property type="entry name" value="DNA-INVERTASE FROM LAMBDOID PROPHAGE"/>
    <property type="match status" value="1"/>
</dbReference>
<dbReference type="InterPro" id="IPR025827">
    <property type="entry name" value="Zn_ribbon_recom_dom"/>
</dbReference>
<dbReference type="Pfam" id="PF07508">
    <property type="entry name" value="Recombinase"/>
    <property type="match status" value="1"/>
</dbReference>
<dbReference type="Pfam" id="PF13408">
    <property type="entry name" value="Zn_ribbon_recom"/>
    <property type="match status" value="1"/>
</dbReference>